<evidence type="ECO:0000313" key="11">
    <source>
        <dbReference type="Proteomes" id="UP001066276"/>
    </source>
</evidence>
<dbReference type="AlphaFoldDB" id="A0AAV7U5C7"/>
<keyword evidence="11" id="KW-1185">Reference proteome</keyword>
<comment type="subcellular location">
    <subcellularLocation>
        <location evidence="1">Endomembrane system</location>
    </subcellularLocation>
</comment>
<dbReference type="Pfam" id="PF00864">
    <property type="entry name" value="P2X_receptor"/>
    <property type="match status" value="1"/>
</dbReference>
<gene>
    <name evidence="10" type="ORF">NDU88_000902</name>
</gene>
<dbReference type="Gene3D" id="1.10.287.940">
    <property type="entry name" value="atp-gated p2x4 ion channel"/>
    <property type="match status" value="1"/>
</dbReference>
<name>A0AAV7U5C7_PLEWA</name>
<evidence type="ECO:0000256" key="4">
    <source>
        <dbReference type="ARBA" id="ARBA00022692"/>
    </source>
</evidence>
<keyword evidence="6" id="KW-0406">Ion transport</keyword>
<evidence type="ECO:0000256" key="6">
    <source>
        <dbReference type="ARBA" id="ARBA00023065"/>
    </source>
</evidence>
<evidence type="ECO:0000256" key="1">
    <source>
        <dbReference type="ARBA" id="ARBA00004308"/>
    </source>
</evidence>
<organism evidence="10 11">
    <name type="scientific">Pleurodeles waltl</name>
    <name type="common">Iberian ribbed newt</name>
    <dbReference type="NCBI Taxonomy" id="8319"/>
    <lineage>
        <taxon>Eukaryota</taxon>
        <taxon>Metazoa</taxon>
        <taxon>Chordata</taxon>
        <taxon>Craniata</taxon>
        <taxon>Vertebrata</taxon>
        <taxon>Euteleostomi</taxon>
        <taxon>Amphibia</taxon>
        <taxon>Batrachia</taxon>
        <taxon>Caudata</taxon>
        <taxon>Salamandroidea</taxon>
        <taxon>Salamandridae</taxon>
        <taxon>Pleurodelinae</taxon>
        <taxon>Pleurodeles</taxon>
    </lineage>
</organism>
<dbReference type="Proteomes" id="UP001066276">
    <property type="component" value="Chromosome 3_1"/>
</dbReference>
<evidence type="ECO:0000256" key="9">
    <source>
        <dbReference type="ARBA" id="ARBA00023303"/>
    </source>
</evidence>
<dbReference type="InterPro" id="IPR059116">
    <property type="entry name" value="P2X_receptor"/>
</dbReference>
<protein>
    <submittedName>
        <fullName evidence="10">Uncharacterized protein</fullName>
    </submittedName>
</protein>
<reference evidence="10" key="1">
    <citation type="journal article" date="2022" name="bioRxiv">
        <title>Sequencing and chromosome-scale assembly of the giantPleurodeles waltlgenome.</title>
        <authorList>
            <person name="Brown T."/>
            <person name="Elewa A."/>
            <person name="Iarovenko S."/>
            <person name="Subramanian E."/>
            <person name="Araus A.J."/>
            <person name="Petzold A."/>
            <person name="Susuki M."/>
            <person name="Suzuki K.-i.T."/>
            <person name="Hayashi T."/>
            <person name="Toyoda A."/>
            <person name="Oliveira C."/>
            <person name="Osipova E."/>
            <person name="Leigh N.D."/>
            <person name="Simon A."/>
            <person name="Yun M.H."/>
        </authorList>
    </citation>
    <scope>NUCLEOTIDE SEQUENCE</scope>
    <source>
        <strain evidence="10">20211129_DDA</strain>
        <tissue evidence="10">Liver</tissue>
    </source>
</reference>
<evidence type="ECO:0000256" key="5">
    <source>
        <dbReference type="ARBA" id="ARBA00022989"/>
    </source>
</evidence>
<keyword evidence="8" id="KW-1071">Ligand-gated ion channel</keyword>
<keyword evidence="7" id="KW-0472">Membrane</keyword>
<accession>A0AAV7U5C7</accession>
<evidence type="ECO:0000313" key="10">
    <source>
        <dbReference type="EMBL" id="KAJ1184092.1"/>
    </source>
</evidence>
<sequence>MLSSAPGRVSLETQGVKRLLKLLWDSEADREGHPGMSAMGPQLSALRIRCLECFWQFWDYETPKMIVVKNRNLGTIYRLVQLLILLYFVW</sequence>
<dbReference type="EMBL" id="JANPWB010000005">
    <property type="protein sequence ID" value="KAJ1184092.1"/>
    <property type="molecule type" value="Genomic_DNA"/>
</dbReference>
<comment type="caution">
    <text evidence="10">The sequence shown here is derived from an EMBL/GenBank/DDBJ whole genome shotgun (WGS) entry which is preliminary data.</text>
</comment>
<keyword evidence="4" id="KW-0812">Transmembrane</keyword>
<proteinExistence type="inferred from homology"/>
<evidence type="ECO:0000256" key="3">
    <source>
        <dbReference type="ARBA" id="ARBA00022448"/>
    </source>
</evidence>
<evidence type="ECO:0000256" key="8">
    <source>
        <dbReference type="ARBA" id="ARBA00023286"/>
    </source>
</evidence>
<evidence type="ECO:0000256" key="7">
    <source>
        <dbReference type="ARBA" id="ARBA00023136"/>
    </source>
</evidence>
<evidence type="ECO:0000256" key="2">
    <source>
        <dbReference type="ARBA" id="ARBA00009848"/>
    </source>
</evidence>
<keyword evidence="5" id="KW-1133">Transmembrane helix</keyword>
<comment type="similarity">
    <text evidence="2">Belongs to the P2X receptor family.</text>
</comment>
<keyword evidence="3" id="KW-0813">Transport</keyword>
<keyword evidence="9" id="KW-0407">Ion channel</keyword>